<dbReference type="AlphaFoldDB" id="A0A177G6T4"/>
<organism evidence="2 3">
    <name type="scientific">Acetobacter malorum</name>
    <dbReference type="NCBI Taxonomy" id="178901"/>
    <lineage>
        <taxon>Bacteria</taxon>
        <taxon>Pseudomonadati</taxon>
        <taxon>Pseudomonadota</taxon>
        <taxon>Alphaproteobacteria</taxon>
        <taxon>Acetobacterales</taxon>
        <taxon>Acetobacteraceae</taxon>
        <taxon>Acetobacter</taxon>
    </lineage>
</organism>
<reference evidence="2 3" key="1">
    <citation type="submission" date="2016-03" db="EMBL/GenBank/DDBJ databases">
        <title>Draft genome sequence of Acetobacter malorum CECT 7742, a strain isolated from strawberry vinegar.</title>
        <authorList>
            <person name="Sainz F."/>
            <person name="Mas A."/>
            <person name="Torija M.J."/>
        </authorList>
    </citation>
    <scope>NUCLEOTIDE SEQUENCE [LARGE SCALE GENOMIC DNA]</scope>
    <source>
        <strain evidence="2 3">CECT 7742</strain>
    </source>
</reference>
<evidence type="ECO:0000256" key="1">
    <source>
        <dbReference type="SAM" id="MobiDB-lite"/>
    </source>
</evidence>
<sequence>MVRNARRAMRPCHNRPATRRGLTSGQNNFLCYRNQSFTGNPVGGQIGDAQSAPRIRQA</sequence>
<evidence type="ECO:0000313" key="3">
    <source>
        <dbReference type="Proteomes" id="UP000077349"/>
    </source>
</evidence>
<dbReference type="EMBL" id="LVHD01000149">
    <property type="protein sequence ID" value="OAG75065.1"/>
    <property type="molecule type" value="Genomic_DNA"/>
</dbReference>
<feature type="region of interest" description="Disordered" evidence="1">
    <location>
        <begin position="1"/>
        <end position="25"/>
    </location>
</feature>
<name>A0A177G6T4_9PROT</name>
<dbReference type="Proteomes" id="UP000077349">
    <property type="component" value="Unassembled WGS sequence"/>
</dbReference>
<accession>A0A177G6T4</accession>
<feature type="region of interest" description="Disordered" evidence="1">
    <location>
        <begin position="39"/>
        <end position="58"/>
    </location>
</feature>
<evidence type="ECO:0000313" key="2">
    <source>
        <dbReference type="EMBL" id="OAG75065.1"/>
    </source>
</evidence>
<protein>
    <submittedName>
        <fullName evidence="2">Uncharacterized protein</fullName>
    </submittedName>
</protein>
<feature type="compositionally biased region" description="Basic residues" evidence="1">
    <location>
        <begin position="1"/>
        <end position="18"/>
    </location>
</feature>
<comment type="caution">
    <text evidence="2">The sequence shown here is derived from an EMBL/GenBank/DDBJ whole genome shotgun (WGS) entry which is preliminary data.</text>
</comment>
<gene>
    <name evidence="2" type="ORF">Amal_03767</name>
</gene>
<proteinExistence type="predicted"/>